<dbReference type="PROSITE" id="PS50110">
    <property type="entry name" value="RESPONSE_REGULATORY"/>
    <property type="match status" value="2"/>
</dbReference>
<dbReference type="Gene3D" id="3.40.50.2300">
    <property type="match status" value="2"/>
</dbReference>
<dbReference type="SMART" id="SM00448">
    <property type="entry name" value="REC"/>
    <property type="match status" value="2"/>
</dbReference>
<dbReference type="Proteomes" id="UP000238937">
    <property type="component" value="Unassembled WGS sequence"/>
</dbReference>
<dbReference type="CDD" id="cd17552">
    <property type="entry name" value="REC_RR468-like"/>
    <property type="match status" value="1"/>
</dbReference>
<evidence type="ECO:0000259" key="3">
    <source>
        <dbReference type="PROSITE" id="PS50110"/>
    </source>
</evidence>
<sequence>MLCFSSGRLAGISGGIDAIDRWDRNLALASLNMPIDRLVKSTDRQEIFLNANKIAQECAIEEVLFDIIQFSQQKGDRLACRFIPINDKNTQVKSILPLLEIQPILSKTIQAWQEWEKNGLVKYAPSLFPILQRSVKATDFKDNKKLQFLLLSIDGSKSLRSLAIHHQQKLIDVAKLLITSIDSGLITLSLTKQSTTESRDTEERKLFSELDRVEISSPTAQITDQKDRKSPLIACVDDSLSVYKHLEKIIIGHGCRSFGVQDPLKIIPSLIKNKPDLIFLDLVMPVMNGYEVCEQIRKTPSLTNVPIIILTGNDGLIDRVRTKFVGANGFLGKPIEPQSIIKTLDKYLDKKSSVNVDRIVKSARSTAADIGNPIGIAKRVLVIDDDRNIREVVSMCLHKLKGWDVLTVSSGQEGLDRICLNHPDAIVLDVMMPEMDGLAFLRHLRSNTSTKHIPVILLTANRYLPDKELLTELGVMEVISKPFLPIDLVRKIDLALGLNGSLA</sequence>
<dbReference type="RefSeq" id="WP_106312880.1">
    <property type="nucleotide sequence ID" value="NZ_PVWO01000681.1"/>
</dbReference>
<dbReference type="AlphaFoldDB" id="A0A2T1F6J4"/>
<comment type="caution">
    <text evidence="4">The sequence shown here is derived from an EMBL/GenBank/DDBJ whole genome shotgun (WGS) entry which is preliminary data.</text>
</comment>
<evidence type="ECO:0000313" key="5">
    <source>
        <dbReference type="Proteomes" id="UP000238937"/>
    </source>
</evidence>
<name>A0A2T1F6J4_9CYAN</name>
<proteinExistence type="predicted"/>
<feature type="domain" description="Response regulatory" evidence="3">
    <location>
        <begin position="232"/>
        <end position="348"/>
    </location>
</feature>
<dbReference type="OrthoDB" id="525404at2"/>
<dbReference type="InterPro" id="IPR011006">
    <property type="entry name" value="CheY-like_superfamily"/>
</dbReference>
<dbReference type="PANTHER" id="PTHR44591:SF23">
    <property type="entry name" value="CHEY SUBFAMILY"/>
    <property type="match status" value="1"/>
</dbReference>
<feature type="modified residue" description="4-aspartylphosphate" evidence="2">
    <location>
        <position position="429"/>
    </location>
</feature>
<reference evidence="4 5" key="1">
    <citation type="submission" date="2018-03" db="EMBL/GenBank/DDBJ databases">
        <title>The ancient ancestry and fast evolution of plastids.</title>
        <authorList>
            <person name="Moore K.R."/>
            <person name="Magnabosco C."/>
            <person name="Momper L."/>
            <person name="Gold D.A."/>
            <person name="Bosak T."/>
            <person name="Fournier G.P."/>
        </authorList>
    </citation>
    <scope>NUCLEOTIDE SEQUENCE [LARGE SCALE GENOMIC DNA]</scope>
    <source>
        <strain evidence="4 5">CCALA 037</strain>
    </source>
</reference>
<dbReference type="GO" id="GO:0000160">
    <property type="term" value="P:phosphorelay signal transduction system"/>
    <property type="evidence" value="ECO:0007669"/>
    <property type="project" value="InterPro"/>
</dbReference>
<dbReference type="EMBL" id="PVWO01000681">
    <property type="protein sequence ID" value="PSB40589.1"/>
    <property type="molecule type" value="Genomic_DNA"/>
</dbReference>
<dbReference type="SUPFAM" id="SSF52172">
    <property type="entry name" value="CheY-like"/>
    <property type="match status" value="2"/>
</dbReference>
<dbReference type="InterPro" id="IPR001789">
    <property type="entry name" value="Sig_transdc_resp-reg_receiver"/>
</dbReference>
<evidence type="ECO:0000313" key="4">
    <source>
        <dbReference type="EMBL" id="PSB40589.1"/>
    </source>
</evidence>
<organism evidence="4 5">
    <name type="scientific">Chamaesiphon polymorphus CCALA 037</name>
    <dbReference type="NCBI Taxonomy" id="2107692"/>
    <lineage>
        <taxon>Bacteria</taxon>
        <taxon>Bacillati</taxon>
        <taxon>Cyanobacteriota</taxon>
        <taxon>Cyanophyceae</taxon>
        <taxon>Gomontiellales</taxon>
        <taxon>Chamaesiphonaceae</taxon>
        <taxon>Chamaesiphon</taxon>
    </lineage>
</organism>
<evidence type="ECO:0000256" key="1">
    <source>
        <dbReference type="ARBA" id="ARBA00022553"/>
    </source>
</evidence>
<keyword evidence="1 2" id="KW-0597">Phosphoprotein</keyword>
<feature type="modified residue" description="4-aspartylphosphate" evidence="2">
    <location>
        <position position="281"/>
    </location>
</feature>
<gene>
    <name evidence="4" type="ORF">C7B77_28170</name>
</gene>
<evidence type="ECO:0000256" key="2">
    <source>
        <dbReference type="PROSITE-ProRule" id="PRU00169"/>
    </source>
</evidence>
<dbReference type="Pfam" id="PF00072">
    <property type="entry name" value="Response_reg"/>
    <property type="match status" value="2"/>
</dbReference>
<dbReference type="PANTHER" id="PTHR44591">
    <property type="entry name" value="STRESS RESPONSE REGULATOR PROTEIN 1"/>
    <property type="match status" value="1"/>
</dbReference>
<feature type="domain" description="Response regulatory" evidence="3">
    <location>
        <begin position="379"/>
        <end position="496"/>
    </location>
</feature>
<protein>
    <recommendedName>
        <fullName evidence="3">Response regulatory domain-containing protein</fullName>
    </recommendedName>
</protein>
<accession>A0A2T1F6J4</accession>
<keyword evidence="5" id="KW-1185">Reference proteome</keyword>
<dbReference type="InterPro" id="IPR050595">
    <property type="entry name" value="Bact_response_regulator"/>
</dbReference>